<evidence type="ECO:0000313" key="3">
    <source>
        <dbReference type="EMBL" id="CAL1239991.1"/>
    </source>
</evidence>
<organism evidence="3 4">
    <name type="scientific">Candidatus Methylocalor cossyra</name>
    <dbReference type="NCBI Taxonomy" id="3108543"/>
    <lineage>
        <taxon>Bacteria</taxon>
        <taxon>Pseudomonadati</taxon>
        <taxon>Pseudomonadota</taxon>
        <taxon>Gammaproteobacteria</taxon>
        <taxon>Methylococcales</taxon>
        <taxon>Methylococcaceae</taxon>
        <taxon>Candidatus Methylocalor</taxon>
    </lineage>
</organism>
<feature type="compositionally biased region" description="Basic and acidic residues" evidence="1">
    <location>
        <begin position="1"/>
        <end position="11"/>
    </location>
</feature>
<evidence type="ECO:0008006" key="5">
    <source>
        <dbReference type="Google" id="ProtNLM"/>
    </source>
</evidence>
<keyword evidence="2" id="KW-0812">Transmembrane</keyword>
<gene>
    <name evidence="3" type="ORF">MECH1_V1_1215</name>
</gene>
<keyword evidence="2" id="KW-1133">Transmembrane helix</keyword>
<keyword evidence="2" id="KW-0472">Membrane</keyword>
<dbReference type="RefSeq" id="WP_348759510.1">
    <property type="nucleotide sequence ID" value="NZ_OZ026884.1"/>
</dbReference>
<reference evidence="3 4" key="1">
    <citation type="submission" date="2024-04" db="EMBL/GenBank/DDBJ databases">
        <authorList>
            <person name="Cremers G."/>
        </authorList>
    </citation>
    <scope>NUCLEOTIDE SEQUENCE [LARGE SCALE GENOMIC DNA]</scope>
    <source>
        <strain evidence="3">MeCH1-AG</strain>
    </source>
</reference>
<dbReference type="EMBL" id="OZ026884">
    <property type="protein sequence ID" value="CAL1239991.1"/>
    <property type="molecule type" value="Genomic_DNA"/>
</dbReference>
<proteinExistence type="predicted"/>
<evidence type="ECO:0000313" key="4">
    <source>
        <dbReference type="Proteomes" id="UP001497493"/>
    </source>
</evidence>
<dbReference type="Proteomes" id="UP001497493">
    <property type="component" value="Chromosome"/>
</dbReference>
<evidence type="ECO:0000256" key="1">
    <source>
        <dbReference type="SAM" id="MobiDB-lite"/>
    </source>
</evidence>
<sequence length="235" mass="26278">MKEQDRLEGAPEKAGGSDLAVAAAPVGAPQEEHRRQDPFRVERRHYQRRSEDRRRRQRAQWTIMALGALLVLETVVLAVVYVRMSIAEKEHAELASTVRESAALLERLRPELPRLETQIAALARARVPGLRPLEFDRVIPINAGFVRNILFTTSGTRGQKIYEYQAVVHNPTAAPVHLHLRLSLFNAAGVEIGRAGEQGSRNPPLEIVLQPGEVVSLTGKIRMDEEEGNAVYFML</sequence>
<feature type="transmembrane region" description="Helical" evidence="2">
    <location>
        <begin position="61"/>
        <end position="82"/>
    </location>
</feature>
<evidence type="ECO:0000256" key="2">
    <source>
        <dbReference type="SAM" id="Phobius"/>
    </source>
</evidence>
<keyword evidence="4" id="KW-1185">Reference proteome</keyword>
<protein>
    <recommendedName>
        <fullName evidence="5">DUF3426 domain-containing protein</fullName>
    </recommendedName>
</protein>
<name>A0ABM9NHA1_9GAMM</name>
<accession>A0ABM9NHA1</accession>
<feature type="region of interest" description="Disordered" evidence="1">
    <location>
        <begin position="1"/>
        <end position="52"/>
    </location>
</feature>
<feature type="compositionally biased region" description="Basic and acidic residues" evidence="1">
    <location>
        <begin position="30"/>
        <end position="41"/>
    </location>
</feature>